<organism evidence="3 4">
    <name type="scientific">Reichenbachiella faecimaris</name>
    <dbReference type="NCBI Taxonomy" id="692418"/>
    <lineage>
        <taxon>Bacteria</taxon>
        <taxon>Pseudomonadati</taxon>
        <taxon>Bacteroidota</taxon>
        <taxon>Cytophagia</taxon>
        <taxon>Cytophagales</taxon>
        <taxon>Reichenbachiellaceae</taxon>
        <taxon>Reichenbachiella</taxon>
    </lineage>
</organism>
<evidence type="ECO:0000259" key="2">
    <source>
        <dbReference type="PROSITE" id="PS51898"/>
    </source>
</evidence>
<dbReference type="CDD" id="cd00397">
    <property type="entry name" value="DNA_BRE_C"/>
    <property type="match status" value="1"/>
</dbReference>
<dbReference type="AlphaFoldDB" id="A0A1W2G5B8"/>
<dbReference type="Proteomes" id="UP000192472">
    <property type="component" value="Unassembled WGS sequence"/>
</dbReference>
<accession>A0A1W2G5B8</accession>
<dbReference type="InterPro" id="IPR002104">
    <property type="entry name" value="Integrase_catalytic"/>
</dbReference>
<name>A0A1W2G5B8_REIFA</name>
<dbReference type="EMBL" id="FWYF01000001">
    <property type="protein sequence ID" value="SMD31793.1"/>
    <property type="molecule type" value="Genomic_DNA"/>
</dbReference>
<protein>
    <submittedName>
        <fullName evidence="3">Phage integrase family protein</fullName>
    </submittedName>
</protein>
<dbReference type="OrthoDB" id="9766545at2"/>
<keyword evidence="4" id="KW-1185">Reference proteome</keyword>
<proteinExistence type="predicted"/>
<evidence type="ECO:0000313" key="4">
    <source>
        <dbReference type="Proteomes" id="UP000192472"/>
    </source>
</evidence>
<feature type="domain" description="Tyr recombinase" evidence="2">
    <location>
        <begin position="150"/>
        <end position="375"/>
    </location>
</feature>
<dbReference type="Gene3D" id="1.10.443.10">
    <property type="entry name" value="Intergrase catalytic core"/>
    <property type="match status" value="1"/>
</dbReference>
<dbReference type="GO" id="GO:0015074">
    <property type="term" value="P:DNA integration"/>
    <property type="evidence" value="ECO:0007669"/>
    <property type="project" value="InterPro"/>
</dbReference>
<dbReference type="Pfam" id="PF00589">
    <property type="entry name" value="Phage_integrase"/>
    <property type="match status" value="1"/>
</dbReference>
<evidence type="ECO:0000313" key="3">
    <source>
        <dbReference type="EMBL" id="SMD31793.1"/>
    </source>
</evidence>
<dbReference type="STRING" id="692418.SAMN04488029_0130"/>
<dbReference type="GO" id="GO:0003677">
    <property type="term" value="F:DNA binding"/>
    <property type="evidence" value="ECO:0007669"/>
    <property type="project" value="InterPro"/>
</dbReference>
<keyword evidence="1" id="KW-0233">DNA recombination</keyword>
<dbReference type="RefSeq" id="WP_084370492.1">
    <property type="nucleotide sequence ID" value="NZ_FWYF01000001.1"/>
</dbReference>
<dbReference type="GO" id="GO:0006310">
    <property type="term" value="P:DNA recombination"/>
    <property type="evidence" value="ECO:0007669"/>
    <property type="project" value="UniProtKB-KW"/>
</dbReference>
<dbReference type="PROSITE" id="PS51898">
    <property type="entry name" value="TYR_RECOMBINASE"/>
    <property type="match status" value="1"/>
</dbReference>
<evidence type="ECO:0000256" key="1">
    <source>
        <dbReference type="ARBA" id="ARBA00023172"/>
    </source>
</evidence>
<sequence>MSYVKTISFQENYKLPVLFINSTSKPSYYYFEYLLFKLRYAHPLSTLRDKAYAVSKFYNYAHQNFNQNIDALIKKNSSDELEKILNAYKIYILNTQSKQEYSNKYRYVLLKALRDFIEYYVQSRSLTINLLPYNSIFSKLRIETSTKFKKSNLTITKEYLEIVLQVVSPESELNPYHPDLGLRWRNYIIIRILYETGIRLGELMSLDLNSYFSSNKNYYLSIGLSDKINDTRFSTGLIKNPQSVRNVAISDELHSIIHHYVTVIRRKVINLKEHKQQFLIVSNRARSISKHTIYQVLNKAQDKANILNNSSYDLKPHAFRYAFANSFLKYLIEIEQCSLELAKDKLRSSMGWDSKSTMPDKYAANYIAQLADQDNIKRLNSIY</sequence>
<dbReference type="SUPFAM" id="SSF56349">
    <property type="entry name" value="DNA breaking-rejoining enzymes"/>
    <property type="match status" value="1"/>
</dbReference>
<gene>
    <name evidence="3" type="ORF">SAMN04488029_0130</name>
</gene>
<dbReference type="InterPro" id="IPR013762">
    <property type="entry name" value="Integrase-like_cat_sf"/>
</dbReference>
<dbReference type="InterPro" id="IPR011010">
    <property type="entry name" value="DNA_brk_join_enz"/>
</dbReference>
<reference evidence="3 4" key="1">
    <citation type="submission" date="2017-04" db="EMBL/GenBank/DDBJ databases">
        <authorList>
            <person name="Afonso C.L."/>
            <person name="Miller P.J."/>
            <person name="Scott M.A."/>
            <person name="Spackman E."/>
            <person name="Goraichik I."/>
            <person name="Dimitrov K.M."/>
            <person name="Suarez D.L."/>
            <person name="Swayne D.E."/>
        </authorList>
    </citation>
    <scope>NUCLEOTIDE SEQUENCE [LARGE SCALE GENOMIC DNA]</scope>
    <source>
        <strain evidence="3 4">DSM 26133</strain>
    </source>
</reference>